<feature type="domain" description="GGDEF" evidence="4">
    <location>
        <begin position="246"/>
        <end position="379"/>
    </location>
</feature>
<reference evidence="5 6" key="1">
    <citation type="submission" date="2018-09" db="EMBL/GenBank/DDBJ databases">
        <title>Marinorhizobium profundi gen. nov., sp. nov., isolated from a deep-sea sediment sample from the New Britain Trench and proposal of Marinorhizobiaceae fam. nov. in the order Rhizobiales of the class Alphaproteobacteria.</title>
        <authorList>
            <person name="Cao J."/>
        </authorList>
    </citation>
    <scope>NUCLEOTIDE SEQUENCE [LARGE SCALE GENOMIC DNA]</scope>
    <source>
        <strain evidence="5 6">WS11</strain>
    </source>
</reference>
<dbReference type="FunFam" id="3.30.70.270:FF:000001">
    <property type="entry name" value="Diguanylate cyclase domain protein"/>
    <property type="match status" value="1"/>
</dbReference>
<dbReference type="PROSITE" id="PS50887">
    <property type="entry name" value="GGDEF"/>
    <property type="match status" value="1"/>
</dbReference>
<evidence type="ECO:0000256" key="3">
    <source>
        <dbReference type="SAM" id="Phobius"/>
    </source>
</evidence>
<dbReference type="OrthoDB" id="9812260at2"/>
<gene>
    <name evidence="5" type="ORF">D5400_07740</name>
</gene>
<proteinExistence type="predicted"/>
<feature type="transmembrane region" description="Helical" evidence="3">
    <location>
        <begin position="95"/>
        <end position="115"/>
    </location>
</feature>
<dbReference type="AlphaFoldDB" id="A0A3Q8XPC6"/>
<dbReference type="InterPro" id="IPR050469">
    <property type="entry name" value="Diguanylate_Cyclase"/>
</dbReference>
<dbReference type="SMART" id="SM00267">
    <property type="entry name" value="GGDEF"/>
    <property type="match status" value="1"/>
</dbReference>
<evidence type="ECO:0000259" key="4">
    <source>
        <dbReference type="PROSITE" id="PS50887"/>
    </source>
</evidence>
<sequence>MGFDQVSLLAAIGFSGAALCLTLLGAWMGSRADLFLLNWSGGLAAIVVGVILFAMLDESYNEPLQWASFMAFLSGFGLIYGGSMQFRTGRANWRLVGFAVFAGVAPTTVAFLLGYSGIGTIVGNVMIGVILLLIAREYWTGRKEVPLAMTTGAMLYVATAISFFLCGFVLVAEERWVLTERPSNWAEDLNSIVAIIGLTGIGALSLGVNQSRIARYHHLQAQTDPLTGLLNRRGLAERYGAVTQNARSAVIVFDLDRFKAINDLYGHGVGDVVLSRFAGVMRANIRSTDIAARFGGEEFCVILQDADQRTAVAIAERIRHELAAQLFAAEGRSIAATVSAGVTVSSERGQPIDALIAVADDALYRAKTEGRNRVRSGPYPRAA</sequence>
<dbReference type="CDD" id="cd01949">
    <property type="entry name" value="GGDEF"/>
    <property type="match status" value="1"/>
</dbReference>
<feature type="transmembrane region" description="Helical" evidence="3">
    <location>
        <begin position="151"/>
        <end position="171"/>
    </location>
</feature>
<evidence type="ECO:0000256" key="1">
    <source>
        <dbReference type="ARBA" id="ARBA00012528"/>
    </source>
</evidence>
<evidence type="ECO:0000313" key="5">
    <source>
        <dbReference type="EMBL" id="AZN71176.1"/>
    </source>
</evidence>
<keyword evidence="3" id="KW-1133">Transmembrane helix</keyword>
<dbReference type="InterPro" id="IPR029787">
    <property type="entry name" value="Nucleotide_cyclase"/>
</dbReference>
<dbReference type="NCBIfam" id="TIGR00254">
    <property type="entry name" value="GGDEF"/>
    <property type="match status" value="1"/>
</dbReference>
<dbReference type="InterPro" id="IPR000160">
    <property type="entry name" value="GGDEF_dom"/>
</dbReference>
<dbReference type="PANTHER" id="PTHR45138:SF9">
    <property type="entry name" value="DIGUANYLATE CYCLASE DGCM-RELATED"/>
    <property type="match status" value="1"/>
</dbReference>
<feature type="transmembrane region" description="Helical" evidence="3">
    <location>
        <begin position="121"/>
        <end position="139"/>
    </location>
</feature>
<dbReference type="PANTHER" id="PTHR45138">
    <property type="entry name" value="REGULATORY COMPONENTS OF SENSORY TRANSDUCTION SYSTEM"/>
    <property type="match status" value="1"/>
</dbReference>
<feature type="transmembrane region" description="Helical" evidence="3">
    <location>
        <begin position="34"/>
        <end position="54"/>
    </location>
</feature>
<keyword evidence="3" id="KW-0472">Membrane</keyword>
<organism evidence="5 6">
    <name type="scientific">Georhizobium profundi</name>
    <dbReference type="NCBI Taxonomy" id="2341112"/>
    <lineage>
        <taxon>Bacteria</taxon>
        <taxon>Pseudomonadati</taxon>
        <taxon>Pseudomonadota</taxon>
        <taxon>Alphaproteobacteria</taxon>
        <taxon>Hyphomicrobiales</taxon>
        <taxon>Rhizobiaceae</taxon>
        <taxon>Georhizobium</taxon>
    </lineage>
</organism>
<dbReference type="SUPFAM" id="SSF55073">
    <property type="entry name" value="Nucleotide cyclase"/>
    <property type="match status" value="1"/>
</dbReference>
<keyword evidence="6" id="KW-1185">Reference proteome</keyword>
<dbReference type="EC" id="2.7.7.65" evidence="1"/>
<dbReference type="KEGG" id="abaw:D5400_07740"/>
<dbReference type="RefSeq" id="WP_126009198.1">
    <property type="nucleotide sequence ID" value="NZ_CP032509.1"/>
</dbReference>
<accession>A0A3Q8XPC6</accession>
<dbReference type="EMBL" id="CP032509">
    <property type="protein sequence ID" value="AZN71176.1"/>
    <property type="molecule type" value="Genomic_DNA"/>
</dbReference>
<evidence type="ECO:0000256" key="2">
    <source>
        <dbReference type="ARBA" id="ARBA00034247"/>
    </source>
</evidence>
<keyword evidence="3" id="KW-0812">Transmembrane</keyword>
<protein>
    <recommendedName>
        <fullName evidence="1">diguanylate cyclase</fullName>
        <ecNumber evidence="1">2.7.7.65</ecNumber>
    </recommendedName>
</protein>
<feature type="transmembrane region" description="Helical" evidence="3">
    <location>
        <begin position="191"/>
        <end position="208"/>
    </location>
</feature>
<dbReference type="GO" id="GO:0052621">
    <property type="term" value="F:diguanylate cyclase activity"/>
    <property type="evidence" value="ECO:0007669"/>
    <property type="project" value="UniProtKB-EC"/>
</dbReference>
<dbReference type="InterPro" id="IPR043128">
    <property type="entry name" value="Rev_trsase/Diguanyl_cyclase"/>
</dbReference>
<dbReference type="Pfam" id="PF00990">
    <property type="entry name" value="GGDEF"/>
    <property type="match status" value="1"/>
</dbReference>
<name>A0A3Q8XPC6_9HYPH</name>
<feature type="transmembrane region" description="Helical" evidence="3">
    <location>
        <begin position="6"/>
        <end position="27"/>
    </location>
</feature>
<feature type="transmembrane region" description="Helical" evidence="3">
    <location>
        <begin position="66"/>
        <end position="83"/>
    </location>
</feature>
<evidence type="ECO:0000313" key="6">
    <source>
        <dbReference type="Proteomes" id="UP000268192"/>
    </source>
</evidence>
<comment type="catalytic activity">
    <reaction evidence="2">
        <text>2 GTP = 3',3'-c-di-GMP + 2 diphosphate</text>
        <dbReference type="Rhea" id="RHEA:24898"/>
        <dbReference type="ChEBI" id="CHEBI:33019"/>
        <dbReference type="ChEBI" id="CHEBI:37565"/>
        <dbReference type="ChEBI" id="CHEBI:58805"/>
        <dbReference type="EC" id="2.7.7.65"/>
    </reaction>
</comment>
<dbReference type="Proteomes" id="UP000268192">
    <property type="component" value="Chromosome"/>
</dbReference>
<dbReference type="Gene3D" id="3.30.70.270">
    <property type="match status" value="1"/>
</dbReference>